<keyword evidence="3" id="KW-1185">Reference proteome</keyword>
<evidence type="ECO:0000256" key="1">
    <source>
        <dbReference type="SAM" id="MobiDB-lite"/>
    </source>
</evidence>
<gene>
    <name evidence="2" type="ORF">Cgig2_010209</name>
</gene>
<protein>
    <submittedName>
        <fullName evidence="2">Uncharacterized protein</fullName>
    </submittedName>
</protein>
<accession>A0A9Q1GGS5</accession>
<name>A0A9Q1GGS5_9CARY</name>
<proteinExistence type="predicted"/>
<evidence type="ECO:0000313" key="2">
    <source>
        <dbReference type="EMBL" id="KAJ8420206.1"/>
    </source>
</evidence>
<comment type="caution">
    <text evidence="2">The sequence shown here is derived from an EMBL/GenBank/DDBJ whole genome shotgun (WGS) entry which is preliminary data.</text>
</comment>
<dbReference type="Proteomes" id="UP001153076">
    <property type="component" value="Unassembled WGS sequence"/>
</dbReference>
<dbReference type="AlphaFoldDB" id="A0A9Q1GGS5"/>
<feature type="region of interest" description="Disordered" evidence="1">
    <location>
        <begin position="39"/>
        <end position="64"/>
    </location>
</feature>
<dbReference type="EMBL" id="JAKOGI010003728">
    <property type="protein sequence ID" value="KAJ8420206.1"/>
    <property type="molecule type" value="Genomic_DNA"/>
</dbReference>
<dbReference type="OrthoDB" id="5544992at2759"/>
<sequence>MLGVETTALYDRNEKLKDARVYVECGNKGHSLDKCWTVIGPPPRHPKGRRQERGGGGVGSREHDVKQPIDDEQSTMLLLCFTNVTKFPDPTTAIANEKRMYMGICKCNSPLISFVLYVTEYCSSDCLVYTSKLSLSNIVHGVQSMFLDTVCQTFLYLLSHFKCLFS</sequence>
<organism evidence="2 3">
    <name type="scientific">Carnegiea gigantea</name>
    <dbReference type="NCBI Taxonomy" id="171969"/>
    <lineage>
        <taxon>Eukaryota</taxon>
        <taxon>Viridiplantae</taxon>
        <taxon>Streptophyta</taxon>
        <taxon>Embryophyta</taxon>
        <taxon>Tracheophyta</taxon>
        <taxon>Spermatophyta</taxon>
        <taxon>Magnoliopsida</taxon>
        <taxon>eudicotyledons</taxon>
        <taxon>Gunneridae</taxon>
        <taxon>Pentapetalae</taxon>
        <taxon>Caryophyllales</taxon>
        <taxon>Cactineae</taxon>
        <taxon>Cactaceae</taxon>
        <taxon>Cactoideae</taxon>
        <taxon>Echinocereeae</taxon>
        <taxon>Carnegiea</taxon>
    </lineage>
</organism>
<evidence type="ECO:0000313" key="3">
    <source>
        <dbReference type="Proteomes" id="UP001153076"/>
    </source>
</evidence>
<reference evidence="2" key="1">
    <citation type="submission" date="2022-04" db="EMBL/GenBank/DDBJ databases">
        <title>Carnegiea gigantea Genome sequencing and assembly v2.</title>
        <authorList>
            <person name="Copetti D."/>
            <person name="Sanderson M.J."/>
            <person name="Burquez A."/>
            <person name="Wojciechowski M.F."/>
        </authorList>
    </citation>
    <scope>NUCLEOTIDE SEQUENCE</scope>
    <source>
        <strain evidence="2">SGP5-SGP5p</strain>
        <tissue evidence="2">Aerial part</tissue>
    </source>
</reference>